<dbReference type="InterPro" id="IPR057326">
    <property type="entry name" value="KR_dom"/>
</dbReference>
<dbReference type="Pfam" id="PF21089">
    <property type="entry name" value="PKS_DH_N"/>
    <property type="match status" value="1"/>
</dbReference>
<comment type="pathway">
    <text evidence="1">Antibiotic biosynthesis.</text>
</comment>
<dbReference type="Pfam" id="PF13602">
    <property type="entry name" value="ADH_zinc_N_2"/>
    <property type="match status" value="1"/>
</dbReference>
<protein>
    <submittedName>
        <fullName evidence="14">SDR family NAD(P)-dependent oxidoreductase</fullName>
    </submittedName>
</protein>
<dbReference type="SMART" id="SM00825">
    <property type="entry name" value="PKS_KS"/>
    <property type="match status" value="1"/>
</dbReference>
<dbReference type="CDD" id="cd00833">
    <property type="entry name" value="PKS"/>
    <property type="match status" value="1"/>
</dbReference>
<dbReference type="InterPro" id="IPR006162">
    <property type="entry name" value="Ppantetheine_attach_site"/>
</dbReference>
<dbReference type="InterPro" id="IPR014030">
    <property type="entry name" value="Ketoacyl_synth_N"/>
</dbReference>
<dbReference type="SUPFAM" id="SSF51735">
    <property type="entry name" value="NAD(P)-binding Rossmann-fold domains"/>
    <property type="match status" value="3"/>
</dbReference>
<dbReference type="PROSITE" id="PS50075">
    <property type="entry name" value="CARRIER"/>
    <property type="match status" value="1"/>
</dbReference>
<dbReference type="SMART" id="SM00829">
    <property type="entry name" value="PKS_ER"/>
    <property type="match status" value="1"/>
</dbReference>
<dbReference type="InterPro" id="IPR020807">
    <property type="entry name" value="PKS_DH"/>
</dbReference>
<evidence type="ECO:0000256" key="10">
    <source>
        <dbReference type="SAM" id="MobiDB-lite"/>
    </source>
</evidence>
<dbReference type="InterPro" id="IPR020806">
    <property type="entry name" value="PKS_PP-bd"/>
</dbReference>
<dbReference type="InterPro" id="IPR036736">
    <property type="entry name" value="ACP-like_sf"/>
</dbReference>
<dbReference type="Gene3D" id="3.40.50.150">
    <property type="entry name" value="Vaccinia Virus protein VP39"/>
    <property type="match status" value="1"/>
</dbReference>
<keyword evidence="3" id="KW-0597">Phosphoprotein</keyword>
<dbReference type="InterPro" id="IPR001227">
    <property type="entry name" value="Ac_transferase_dom_sf"/>
</dbReference>
<dbReference type="SUPFAM" id="SSF47336">
    <property type="entry name" value="ACP-like"/>
    <property type="match status" value="1"/>
</dbReference>
<dbReference type="SMART" id="SM00826">
    <property type="entry name" value="PKS_DH"/>
    <property type="match status" value="1"/>
</dbReference>
<dbReference type="Gene3D" id="3.90.180.10">
    <property type="entry name" value="Medium-chain alcohol dehydrogenases, catalytic domain"/>
    <property type="match status" value="1"/>
</dbReference>
<dbReference type="SMART" id="SM00823">
    <property type="entry name" value="PKS_PP"/>
    <property type="match status" value="1"/>
</dbReference>
<feature type="compositionally biased region" description="Basic and acidic residues" evidence="10">
    <location>
        <begin position="466"/>
        <end position="476"/>
    </location>
</feature>
<dbReference type="InterPro" id="IPR009081">
    <property type="entry name" value="PP-bd_ACP"/>
</dbReference>
<keyword evidence="6" id="KW-0045">Antibiotic biosynthesis</keyword>
<dbReference type="Gene3D" id="3.40.50.720">
    <property type="entry name" value="NAD(P)-binding Rossmann-like Domain"/>
    <property type="match status" value="3"/>
</dbReference>
<dbReference type="PROSITE" id="PS52004">
    <property type="entry name" value="KS3_2"/>
    <property type="match status" value="1"/>
</dbReference>
<gene>
    <name evidence="14" type="ORF">JK359_31790</name>
</gene>
<feature type="active site" description="Proton acceptor; for dehydratase activity" evidence="9">
    <location>
        <position position="965"/>
    </location>
</feature>
<dbReference type="Pfam" id="PF08659">
    <property type="entry name" value="KR"/>
    <property type="match status" value="1"/>
</dbReference>
<dbReference type="Pfam" id="PF14765">
    <property type="entry name" value="PS-DH"/>
    <property type="match status" value="1"/>
</dbReference>
<dbReference type="InterPro" id="IPR013154">
    <property type="entry name" value="ADH-like_N"/>
</dbReference>
<dbReference type="InterPro" id="IPR036291">
    <property type="entry name" value="NAD(P)-bd_dom_sf"/>
</dbReference>
<dbReference type="InterPro" id="IPR020841">
    <property type="entry name" value="PKS_Beta-ketoAc_synthase_dom"/>
</dbReference>
<dbReference type="PANTHER" id="PTHR43775:SF37">
    <property type="entry name" value="SI:DKEY-61P9.11"/>
    <property type="match status" value="1"/>
</dbReference>
<evidence type="ECO:0000256" key="4">
    <source>
        <dbReference type="ARBA" id="ARBA00022679"/>
    </source>
</evidence>
<dbReference type="Gene3D" id="3.10.129.110">
    <property type="entry name" value="Polyketide synthase dehydratase"/>
    <property type="match status" value="1"/>
</dbReference>
<evidence type="ECO:0000313" key="14">
    <source>
        <dbReference type="EMBL" id="MBL1086494.1"/>
    </source>
</evidence>
<dbReference type="InterPro" id="IPR049552">
    <property type="entry name" value="PKS_DH_N"/>
</dbReference>
<feature type="domain" description="Ketosynthase family 3 (KS3)" evidence="12">
    <location>
        <begin position="25"/>
        <end position="449"/>
    </location>
</feature>
<evidence type="ECO:0000256" key="5">
    <source>
        <dbReference type="ARBA" id="ARBA00022857"/>
    </source>
</evidence>
<evidence type="ECO:0000313" key="15">
    <source>
        <dbReference type="Proteomes" id="UP000661858"/>
    </source>
</evidence>
<dbReference type="Gene3D" id="3.40.47.10">
    <property type="match status" value="1"/>
</dbReference>
<dbReference type="SMART" id="SM00827">
    <property type="entry name" value="PKS_AT"/>
    <property type="match status" value="1"/>
</dbReference>
<keyword evidence="8" id="KW-0012">Acyltransferase</keyword>
<dbReference type="InterPro" id="IPR042104">
    <property type="entry name" value="PKS_dehydratase_sf"/>
</dbReference>
<evidence type="ECO:0000256" key="8">
    <source>
        <dbReference type="ARBA" id="ARBA00023315"/>
    </source>
</evidence>
<dbReference type="Pfam" id="PF08240">
    <property type="entry name" value="ADH_N"/>
    <property type="match status" value="1"/>
</dbReference>
<dbReference type="Pfam" id="PF00698">
    <property type="entry name" value="Acyl_transf_1"/>
    <property type="match status" value="1"/>
</dbReference>
<dbReference type="GO" id="GO:0017000">
    <property type="term" value="P:antibiotic biosynthetic process"/>
    <property type="evidence" value="ECO:0007669"/>
    <property type="project" value="UniProtKB-KW"/>
</dbReference>
<dbReference type="InterPro" id="IPR016036">
    <property type="entry name" value="Malonyl_transacylase_ACP-bd"/>
</dbReference>
<keyword evidence="2" id="KW-0596">Phosphopantetheine</keyword>
<dbReference type="PROSITE" id="PS00012">
    <property type="entry name" value="PHOSPHOPANTETHEINE"/>
    <property type="match status" value="1"/>
</dbReference>
<dbReference type="SUPFAM" id="SSF50129">
    <property type="entry name" value="GroES-like"/>
    <property type="match status" value="1"/>
</dbReference>
<dbReference type="PANTHER" id="PTHR43775">
    <property type="entry name" value="FATTY ACID SYNTHASE"/>
    <property type="match status" value="1"/>
</dbReference>
<dbReference type="InterPro" id="IPR014031">
    <property type="entry name" value="Ketoacyl_synth_C"/>
</dbReference>
<dbReference type="InterPro" id="IPR020843">
    <property type="entry name" value="ER"/>
</dbReference>
<evidence type="ECO:0000256" key="2">
    <source>
        <dbReference type="ARBA" id="ARBA00022450"/>
    </source>
</evidence>
<dbReference type="CDD" id="cd02440">
    <property type="entry name" value="AdoMet_MTases"/>
    <property type="match status" value="1"/>
</dbReference>
<organism evidence="14 15">
    <name type="scientific">Streptomyces actinomycinicus</name>
    <dbReference type="NCBI Taxonomy" id="1695166"/>
    <lineage>
        <taxon>Bacteria</taxon>
        <taxon>Bacillati</taxon>
        <taxon>Actinomycetota</taxon>
        <taxon>Actinomycetes</taxon>
        <taxon>Kitasatosporales</taxon>
        <taxon>Streptomycetaceae</taxon>
        <taxon>Streptomyces</taxon>
    </lineage>
</organism>
<dbReference type="Proteomes" id="UP000661858">
    <property type="component" value="Unassembled WGS sequence"/>
</dbReference>
<reference evidence="14" key="1">
    <citation type="submission" date="2021-01" db="EMBL/GenBank/DDBJ databases">
        <title>WGS of actinomycetes isolated from Thailand.</title>
        <authorList>
            <person name="Thawai C."/>
        </authorList>
    </citation>
    <scope>NUCLEOTIDE SEQUENCE</scope>
    <source>
        <strain evidence="14">RCU-197</strain>
    </source>
</reference>
<dbReference type="InterPro" id="IPR029063">
    <property type="entry name" value="SAM-dependent_MTases_sf"/>
</dbReference>
<feature type="region of interest" description="N-terminal hotdog fold" evidence="9">
    <location>
        <begin position="936"/>
        <end position="1055"/>
    </location>
</feature>
<evidence type="ECO:0000256" key="6">
    <source>
        <dbReference type="ARBA" id="ARBA00023194"/>
    </source>
</evidence>
<dbReference type="SMART" id="SM01294">
    <property type="entry name" value="PKS_PP_betabranch"/>
    <property type="match status" value="1"/>
</dbReference>
<dbReference type="Gene3D" id="3.40.366.10">
    <property type="entry name" value="Malonyl-Coenzyme A Acyl Carrier Protein, domain 2"/>
    <property type="match status" value="1"/>
</dbReference>
<dbReference type="Pfam" id="PF08242">
    <property type="entry name" value="Methyltransf_12"/>
    <property type="match status" value="1"/>
</dbReference>
<evidence type="ECO:0000259" key="13">
    <source>
        <dbReference type="PROSITE" id="PS52019"/>
    </source>
</evidence>
<feature type="domain" description="PKS/mFAS DH" evidence="13">
    <location>
        <begin position="936"/>
        <end position="1220"/>
    </location>
</feature>
<dbReference type="InterPro" id="IPR049900">
    <property type="entry name" value="PKS_mFAS_DH"/>
</dbReference>
<proteinExistence type="predicted"/>
<keyword evidence="5" id="KW-0521">NADP</keyword>
<evidence type="ECO:0000259" key="12">
    <source>
        <dbReference type="PROSITE" id="PS52004"/>
    </source>
</evidence>
<dbReference type="Pfam" id="PF00109">
    <property type="entry name" value="ketoacyl-synt"/>
    <property type="match status" value="1"/>
</dbReference>
<dbReference type="InterPro" id="IPR032821">
    <property type="entry name" value="PKS_assoc"/>
</dbReference>
<dbReference type="InterPro" id="IPR016035">
    <property type="entry name" value="Acyl_Trfase/lysoPLipase"/>
</dbReference>
<dbReference type="Pfam" id="PF02801">
    <property type="entry name" value="Ketoacyl-synt_C"/>
    <property type="match status" value="1"/>
</dbReference>
<evidence type="ECO:0000256" key="7">
    <source>
        <dbReference type="ARBA" id="ARBA00023268"/>
    </source>
</evidence>
<feature type="region of interest" description="Disordered" evidence="10">
    <location>
        <begin position="449"/>
        <end position="477"/>
    </location>
</feature>
<feature type="domain" description="Carrier" evidence="11">
    <location>
        <begin position="2423"/>
        <end position="2497"/>
    </location>
</feature>
<sequence length="2501" mass="263675">MSGVSAADAVALSGPAPLGHAEARGGDVAVVGTGVRLPGGIRSLDGLWAALAEGRDLVGEVPGDRFDVARFVSAGKRPRPGRMYTSAGGFLDDVAAFDAEFFGISPKEASVMDPQQRLILECAVEAFGDAGIDPSALAGSDTAVIVGVSSHGYGDLQQRRPRTTNAYSMSGMASCNTANRVSYFFDLRGASFAVDTACSSTLTAVHQACEEVRSGRSALALTGGVNVLLNPWESVGFAQASMLSPTGRCHVFSEHADGFVRSEGAGVLVFKPLTAALADGDRIHGVIRGSGVNADGRTVGLALPSARSQAALLDLVYAEAGIGAAEVAYIEAHGTGTQAGDPVECAALGEALGRRRTPGAPLPIGSVKSNLGHLEAAAGVPGLLKALLVLRERRIPATLHTAPLSSRIDFAGLGLDPVAEPRDLPGNPLVVGVNSFGFGGANAHVVLTSAPEPRNRSGSHSADGLPYDRSRSDRRGPLPLVVSARTPQALEAAAGHWAERLEELAPDVFYDTAYTACRRQARYEHRVALLADDPSAAARSLRRVARGEPAPGAARGVGVERGRIGFVFSGNGSQWAGMGAELLDVDAPFTAEVDAIDVALRPLLGWSVREEMAAPRGREVWQRTEIAQPLLFALQAGLAAALTARGFAPDAVCGHSVGEVAAAYCAGALDRAAACRVIAARSRAQGATAGCGRMAAVGLSSSDAEKLIFAIGRAKRLVVAGINSARDVTVAGDAEALAELGVELGVRNVFFRDLGLDYAFHSPAMDELRGPLAATLSGLPTRPARIPLVSTVTGRLHGDAALDADYWWRNVREPVRFEKAVDTLVGEAGCDVLVEIGPHPVLGAYLRRVTTDAGRPVAVIATLTRTASGPGALASAVAQLLACGADTDWSIHFPRRGRVVDLPAYPWQRERHWNGAPGWWLETPTEEDGEPTEPPHALLGARLPGARPAWQQELSSGARGWLADHLVGETVVVPAAGYVDMALALGQAVHGAPVEAHDISISRALSLPGDDEDRTVSVHTALERDGAFTVSSRDDRGGTWIEHARGRVRELLRACPPGADPQALRARLPREMSAADHYAVCARAGLPYGPAFRTLTGLRTDAGDGREVLASYAATVDLADAPLAHPTLLDGALQAGLPLLAAVTDRCADRDGAPAAYLPAGIGTVRSWKPLPRTGLVHVRLRARTAREAVWDMTVMADDGTVALEALGCRLRRFDAARARAPQQLAEVLRAAPLPTPAATSPWPAPAVTLAACAAELSQAVRKWRAHPYDSARARGLHLNAHLTAAAVRELLSEADEFTLGDLFAAGVQPRHRKLLTTLFENAVGQGVFTACEGGRWHLAEEPQPHRVFREALLAFPAEATAALTYGVCGLHLADVLRGRTDPLALLFAERDALAARFYDSTPVMHHQYRTARLLLQAAVAAWPKSRPLRVLEVGAGTGGLTAALLPYLPPERTHYTYTDVSSAFFPAAQDRFAEHDFVHYRCLDLDADPGAQGFTPASYDLVIAANVLHATRDLRRTLHRIGDLLADGGQLLALESHDPASLTPVFGLLDSFWSAEDTALRPNGPLLVREQWPGLLEECGFTGTVQPGDATQPAYDHHSVILTTRAPRPGPTAVAPDPRFVRPPVVADLTGGPLAPAAARVLDVDAQPASESPQRWSELLAGTDDVVLLAERSSVGAACATETAVRDLAVLRAMATATRQLPEDRAVTVWLVVCGAQDIPPSAAAAVWGAARSLANEQPRLTVRRLALAAGAEERLAEELTARPADDEVLLTRRGRFVTRLRPYTSDPAPAAAAGVSGTAVPYTLTLDEPGLRYRLGWRPARMPQPAAGEIVVEVAATALNYRDIMTATGLVPPPVAPCGLDAEPIGLECAGTVAAVGAGVEHLSVGDRVACLAIGCYGSHAQTRADRVIPLPEGMDFTEAATLPTVFLTVQHALAHLARLQPGETVLVHGAAGGVGLAALQYAQHVGAQVIATAGSPAKRDLLRLLGIGHVLDSRTLRFADEVDTITQGRGVDVVLNSLAGDAMARSLRVLAPHGRFVELGKRDFLADNSLALAPFRDNLSFHGVDVAALLTDTSPLADAHLAAITRAVHSGAYRPLPHRVYPATRIREAFVAMQHSRHVGKVVVTFDAAEPVPISPATVPLALDPDAGYLITGGLGGFGAATARHLAARGARHLTLIGRRGAHTPGAAELLSDLTTLGVRVDAYAADAADPDAMRRIIHDLDAEGRRLAGVIHAAMVLDDAPLQELDDDRVRTVLAPKMTAGHVLDELTRDRALDFFVVYSSAAAVVGNLAQSSYVAANLALEALVHDRRRAGLPALAVQWGVIADNGYVHRTERNDELTALGIEGLATADALAALERLLADPDATAVTVGHLNWGRMQRFLHILTAPRTAELLPPAEHTDGAERLRQVLEQAAPDEATVLVEDVLADLLAHVLQTTPDRVDRTRRLDQLGVDSLLAAELATLLQQRLGCELTTMELAGSPNLAALGRRVLGLLHPSR</sequence>
<name>A0A937ER47_9ACTN</name>
<feature type="region of interest" description="C-terminal hotdog fold" evidence="9">
    <location>
        <begin position="1069"/>
        <end position="1220"/>
    </location>
</feature>
<evidence type="ECO:0000256" key="3">
    <source>
        <dbReference type="ARBA" id="ARBA00022553"/>
    </source>
</evidence>
<dbReference type="EMBL" id="JAERRK010000023">
    <property type="protein sequence ID" value="MBL1086494.1"/>
    <property type="molecule type" value="Genomic_DNA"/>
</dbReference>
<dbReference type="SMART" id="SM00822">
    <property type="entry name" value="PKS_KR"/>
    <property type="match status" value="1"/>
</dbReference>
<comment type="caution">
    <text evidence="14">The sequence shown here is derived from an EMBL/GenBank/DDBJ whole genome shotgun (WGS) entry which is preliminary data.</text>
</comment>
<dbReference type="GO" id="GO:0031177">
    <property type="term" value="F:phosphopantetheine binding"/>
    <property type="evidence" value="ECO:0007669"/>
    <property type="project" value="InterPro"/>
</dbReference>
<dbReference type="InterPro" id="IPR049551">
    <property type="entry name" value="PKS_DH_C"/>
</dbReference>
<dbReference type="InterPro" id="IPR013968">
    <property type="entry name" value="PKS_KR"/>
</dbReference>
<keyword evidence="4" id="KW-0808">Transferase</keyword>
<dbReference type="PROSITE" id="PS52019">
    <property type="entry name" value="PKS_MFAS_DH"/>
    <property type="match status" value="1"/>
</dbReference>
<dbReference type="SUPFAM" id="SSF53335">
    <property type="entry name" value="S-adenosyl-L-methionine-dependent methyltransferases"/>
    <property type="match status" value="1"/>
</dbReference>
<accession>A0A937ER47</accession>
<evidence type="ECO:0000256" key="9">
    <source>
        <dbReference type="PROSITE-ProRule" id="PRU01363"/>
    </source>
</evidence>
<dbReference type="Pfam" id="PF00550">
    <property type="entry name" value="PP-binding"/>
    <property type="match status" value="1"/>
</dbReference>
<keyword evidence="7" id="KW-0511">Multifunctional enzyme</keyword>
<evidence type="ECO:0000259" key="11">
    <source>
        <dbReference type="PROSITE" id="PS50075"/>
    </source>
</evidence>
<dbReference type="SUPFAM" id="SSF52151">
    <property type="entry name" value="FabD/lysophospholipase-like"/>
    <property type="match status" value="1"/>
</dbReference>
<dbReference type="SUPFAM" id="SSF53901">
    <property type="entry name" value="Thiolase-like"/>
    <property type="match status" value="1"/>
</dbReference>
<dbReference type="InterPro" id="IPR050091">
    <property type="entry name" value="PKS_NRPS_Biosynth_Enz"/>
</dbReference>
<dbReference type="InterPro" id="IPR013217">
    <property type="entry name" value="Methyltransf_12"/>
</dbReference>
<dbReference type="GO" id="GO:0004312">
    <property type="term" value="F:fatty acid synthase activity"/>
    <property type="evidence" value="ECO:0007669"/>
    <property type="project" value="TreeGrafter"/>
</dbReference>
<dbReference type="InterPro" id="IPR011032">
    <property type="entry name" value="GroES-like_sf"/>
</dbReference>
<feature type="active site" description="Proton donor; for dehydratase activity" evidence="9">
    <location>
        <position position="1130"/>
    </location>
</feature>
<dbReference type="Gene3D" id="3.30.70.3290">
    <property type="match status" value="1"/>
</dbReference>
<dbReference type="GO" id="GO:0016491">
    <property type="term" value="F:oxidoreductase activity"/>
    <property type="evidence" value="ECO:0007669"/>
    <property type="project" value="InterPro"/>
</dbReference>
<evidence type="ECO:0000256" key="1">
    <source>
        <dbReference type="ARBA" id="ARBA00004792"/>
    </source>
</evidence>
<dbReference type="Gene3D" id="1.10.1200.10">
    <property type="entry name" value="ACP-like"/>
    <property type="match status" value="1"/>
</dbReference>
<dbReference type="InterPro" id="IPR014043">
    <property type="entry name" value="Acyl_transferase_dom"/>
</dbReference>
<dbReference type="CDD" id="cd05195">
    <property type="entry name" value="enoyl_red"/>
    <property type="match status" value="1"/>
</dbReference>
<dbReference type="FunFam" id="3.40.50.720:FF:000209">
    <property type="entry name" value="Polyketide synthase Pks12"/>
    <property type="match status" value="1"/>
</dbReference>
<dbReference type="GO" id="GO:0006633">
    <property type="term" value="P:fatty acid biosynthetic process"/>
    <property type="evidence" value="ECO:0007669"/>
    <property type="project" value="TreeGrafter"/>
</dbReference>
<keyword evidence="15" id="KW-1185">Reference proteome</keyword>
<dbReference type="InterPro" id="IPR016039">
    <property type="entry name" value="Thiolase-like"/>
</dbReference>
<dbReference type="Pfam" id="PF16197">
    <property type="entry name" value="KAsynt_C_assoc"/>
    <property type="match status" value="1"/>
</dbReference>
<dbReference type="SUPFAM" id="SSF55048">
    <property type="entry name" value="Probable ACP-binding domain of malonyl-CoA ACP transacylase"/>
    <property type="match status" value="1"/>
</dbReference>